<sequence length="539" mass="59518">MSSHTFLSVFRSRGLKQAAAGVVVAAVAWGGGSYWFGLKTEQTLAEQYRLLQSVPLFVVKSHSYQRGWFSSTETTELTFNKKLFTPYLSMLPANAAEWLDTTVRYTNHIKHGPLPEIGDFGFRPGRAVVTTEFAMSEQTRKTLQKFFGDKPPITVINRLNFGGGGTLTASIPKFDYEEPLAGVKVDWKGLDTRIDYEPGYKEYAVDVKVPGLNVEAATKGRVALDGVHYQSSHRPGQTGVTLGSSEMSVVKVSLDAKESLPYEIKLNELVYLLTRMRVGEFINPVGEIKPSRAVLDQLRYQIVTSEQDDFVNTRGKLSFAHLSVDQNSYGPMRLDVSANHLHGPTLVRLDQALSAIPFEGVEPAALRQQYIDTIKKNGLPLLTNNPKLLVNDFYLKLPAGEVKASGDLALNNLREADLNKPADFLAKVEANASIEVPKLTLESMVVAQARNLFVVDETAENPPSVDEIDDLARNLLASQLEIWQEGHYLTIQNGQVRTRMNWKDGKMSISGKPVSMPWQEAPPAPEPEPAPPPAAAARP</sequence>
<feature type="region of interest" description="Disordered" evidence="1">
    <location>
        <begin position="508"/>
        <end position="539"/>
    </location>
</feature>
<dbReference type="Proteomes" id="UP000244173">
    <property type="component" value="Chromosome"/>
</dbReference>
<dbReference type="STRING" id="1122240.GCA_000620105_00214"/>
<gene>
    <name evidence="2" type="ORF">DAI18_10910</name>
</gene>
<dbReference type="InterPro" id="IPR010352">
    <property type="entry name" value="DUF945"/>
</dbReference>
<dbReference type="OrthoDB" id="8523324at2"/>
<organism evidence="2 3">
    <name type="scientific">Microvirgula aerodenitrificans</name>
    <dbReference type="NCBI Taxonomy" id="57480"/>
    <lineage>
        <taxon>Bacteria</taxon>
        <taxon>Pseudomonadati</taxon>
        <taxon>Pseudomonadota</taxon>
        <taxon>Betaproteobacteria</taxon>
        <taxon>Neisseriales</taxon>
        <taxon>Aquaspirillaceae</taxon>
        <taxon>Microvirgula</taxon>
    </lineage>
</organism>
<dbReference type="Pfam" id="PF06097">
    <property type="entry name" value="DUF945"/>
    <property type="match status" value="1"/>
</dbReference>
<evidence type="ECO:0000313" key="3">
    <source>
        <dbReference type="Proteomes" id="UP000244173"/>
    </source>
</evidence>
<evidence type="ECO:0000256" key="1">
    <source>
        <dbReference type="SAM" id="MobiDB-lite"/>
    </source>
</evidence>
<name>A0A2S0PAU3_9NEIS</name>
<dbReference type="AlphaFoldDB" id="A0A2S0PAU3"/>
<keyword evidence="3" id="KW-1185">Reference proteome</keyword>
<dbReference type="RefSeq" id="WP_028497728.1">
    <property type="nucleotide sequence ID" value="NZ_CP028519.1"/>
</dbReference>
<dbReference type="EMBL" id="CP028519">
    <property type="protein sequence ID" value="AVY94498.1"/>
    <property type="molecule type" value="Genomic_DNA"/>
</dbReference>
<accession>A0A2S0PAU3</accession>
<protein>
    <submittedName>
        <fullName evidence="2">DUF945 domain-containing protein</fullName>
    </submittedName>
</protein>
<feature type="compositionally biased region" description="Pro residues" evidence="1">
    <location>
        <begin position="520"/>
        <end position="539"/>
    </location>
</feature>
<proteinExistence type="predicted"/>
<dbReference type="KEGG" id="maer:DAI18_10910"/>
<reference evidence="2 3" key="1">
    <citation type="submission" date="2018-04" db="EMBL/GenBank/DDBJ databases">
        <title>Denitrifier Microvirgula.</title>
        <authorList>
            <person name="Anderson E."/>
            <person name="Jang J."/>
            <person name="Ishii S."/>
        </authorList>
    </citation>
    <scope>NUCLEOTIDE SEQUENCE [LARGE SCALE GENOMIC DNA]</scope>
    <source>
        <strain evidence="2 3">BE2.4</strain>
    </source>
</reference>
<evidence type="ECO:0000313" key="2">
    <source>
        <dbReference type="EMBL" id="AVY94498.1"/>
    </source>
</evidence>